<evidence type="ECO:0000256" key="1">
    <source>
        <dbReference type="SAM" id="Phobius"/>
    </source>
</evidence>
<organism evidence="2">
    <name type="scientific">Acropyga kinomurai</name>
    <dbReference type="NCBI Taxonomy" id="602213"/>
    <lineage>
        <taxon>Eukaryota</taxon>
        <taxon>Metazoa</taxon>
        <taxon>Ecdysozoa</taxon>
        <taxon>Arthropoda</taxon>
        <taxon>Hexapoda</taxon>
        <taxon>Insecta</taxon>
        <taxon>Pterygota</taxon>
        <taxon>Neoptera</taxon>
        <taxon>Endopterygota</taxon>
        <taxon>Hymenoptera</taxon>
        <taxon>Apocrita</taxon>
        <taxon>Aculeata</taxon>
        <taxon>Formicoidea</taxon>
        <taxon>Formicidae</taxon>
        <taxon>Formicinae</taxon>
        <taxon>Acropyga</taxon>
    </lineage>
</organism>
<dbReference type="CTD" id="67122143"/>
<feature type="transmembrane region" description="Helical" evidence="1">
    <location>
        <begin position="57"/>
        <end position="82"/>
    </location>
</feature>
<dbReference type="GeneID" id="44800477"/>
<keyword evidence="2" id="KW-0496">Mitochondrion</keyword>
<reference evidence="2" key="1">
    <citation type="submission" date="2018-04" db="EMBL/GenBank/DDBJ databases">
        <title>Evolution of mitochondrial genomes in the ant genus Acropyga (Hymenoptera: Formicidae: Formicinae).</title>
        <authorList>
            <person name="Duan X.-Y."/>
            <person name="Qian Z.-Q."/>
        </authorList>
    </citation>
    <scope>NUCLEOTIDE SEQUENCE</scope>
</reference>
<sequence length="183" mass="21984">MTKELLIENSIIMFFMLMILFNLMINIKNFNPILTMLNMIFYCLIICMNISLWKSNFLYSIILFLIMVSGLLIIFLYFSSLISNEQFNFNLNKLLLTNFLMNFSIFMMLNYKLNFMNLMMKKFNMLEINLIVKLNSTFYQNFINMYEYPFNNMTIISMLYLLISLFSIIKICSIKSLMLRKIN</sequence>
<keyword evidence="1" id="KW-0812">Transmembrane</keyword>
<keyword evidence="1" id="KW-1133">Transmembrane helix</keyword>
<accession>A0A6G5NIE3</accession>
<dbReference type="EMBL" id="MH158407">
    <property type="protein sequence ID" value="QBG38631.1"/>
    <property type="molecule type" value="Genomic_DNA"/>
</dbReference>
<gene>
    <name evidence="2" type="primary">nad6</name>
</gene>
<feature type="transmembrane region" description="Helical" evidence="1">
    <location>
        <begin position="153"/>
        <end position="172"/>
    </location>
</feature>
<feature type="transmembrane region" description="Helical" evidence="1">
    <location>
        <begin position="6"/>
        <end position="25"/>
    </location>
</feature>
<dbReference type="AlphaFoldDB" id="A0A6G5NIE3"/>
<feature type="transmembrane region" description="Helical" evidence="1">
    <location>
        <begin position="32"/>
        <end position="51"/>
    </location>
</feature>
<keyword evidence="1" id="KW-0472">Membrane</keyword>
<name>A0A6G5NIE3_9HYME</name>
<feature type="transmembrane region" description="Helical" evidence="1">
    <location>
        <begin position="94"/>
        <end position="113"/>
    </location>
</feature>
<proteinExistence type="predicted"/>
<geneLocation type="mitochondrion" evidence="2"/>
<dbReference type="RefSeq" id="YP_009735138.1">
    <property type="nucleotide sequence ID" value="NC_046423.1"/>
</dbReference>
<evidence type="ECO:0000313" key="2">
    <source>
        <dbReference type="EMBL" id="QBG38631.1"/>
    </source>
</evidence>
<protein>
    <submittedName>
        <fullName evidence="2">NADH dehydrogenase subunit 6</fullName>
    </submittedName>
</protein>